<keyword evidence="2" id="KW-1185">Reference proteome</keyword>
<protein>
    <submittedName>
        <fullName evidence="1">Uncharacterized protein</fullName>
    </submittedName>
</protein>
<dbReference type="AlphaFoldDB" id="A0A9P6DND8"/>
<name>A0A9P6DND8_9AGAM</name>
<proteinExistence type="predicted"/>
<organism evidence="1 2">
    <name type="scientific">Hydnum rufescens UP504</name>
    <dbReference type="NCBI Taxonomy" id="1448309"/>
    <lineage>
        <taxon>Eukaryota</taxon>
        <taxon>Fungi</taxon>
        <taxon>Dikarya</taxon>
        <taxon>Basidiomycota</taxon>
        <taxon>Agaricomycotina</taxon>
        <taxon>Agaricomycetes</taxon>
        <taxon>Cantharellales</taxon>
        <taxon>Hydnaceae</taxon>
        <taxon>Hydnum</taxon>
    </lineage>
</organism>
<sequence length="297" mass="32524">MALKFRDLGPLGAQLGLADMGYLANWAPMFGKGLLGTKKKIVLLYEDMYQPGKYIIPGMPYSNNVGGGDGWWLGLGVRVGGLGLDCLEWVGNKVRKELDTSVLSPGYLFSTEPPTKYCQEQSEWSNVAMRTRVEGATEEAKQEGKVMYERTRVEVKSHALVCSGTQPNAGGTETYSTDEEYLGAPQIHMRWSPSCIIISSITRLGITPGTLERHWIPPEALQAQLQSWHETWDLFNVVGGSTSSSFGLGRGLGGSIQLGADLGWSFGARFRSQGLGTSGIRMMRAKGGELQGDFRFW</sequence>
<gene>
    <name evidence="1" type="ORF">BS47DRAFT_1366387</name>
</gene>
<evidence type="ECO:0000313" key="2">
    <source>
        <dbReference type="Proteomes" id="UP000886523"/>
    </source>
</evidence>
<dbReference type="Proteomes" id="UP000886523">
    <property type="component" value="Unassembled WGS sequence"/>
</dbReference>
<accession>A0A9P6DND8</accession>
<reference evidence="1" key="1">
    <citation type="journal article" date="2020" name="Nat. Commun.">
        <title>Large-scale genome sequencing of mycorrhizal fungi provides insights into the early evolution of symbiotic traits.</title>
        <authorList>
            <person name="Miyauchi S."/>
            <person name="Kiss E."/>
            <person name="Kuo A."/>
            <person name="Drula E."/>
            <person name="Kohler A."/>
            <person name="Sanchez-Garcia M."/>
            <person name="Morin E."/>
            <person name="Andreopoulos B."/>
            <person name="Barry K.W."/>
            <person name="Bonito G."/>
            <person name="Buee M."/>
            <person name="Carver A."/>
            <person name="Chen C."/>
            <person name="Cichocki N."/>
            <person name="Clum A."/>
            <person name="Culley D."/>
            <person name="Crous P.W."/>
            <person name="Fauchery L."/>
            <person name="Girlanda M."/>
            <person name="Hayes R.D."/>
            <person name="Keri Z."/>
            <person name="LaButti K."/>
            <person name="Lipzen A."/>
            <person name="Lombard V."/>
            <person name="Magnuson J."/>
            <person name="Maillard F."/>
            <person name="Murat C."/>
            <person name="Nolan M."/>
            <person name="Ohm R.A."/>
            <person name="Pangilinan J."/>
            <person name="Pereira M.F."/>
            <person name="Perotto S."/>
            <person name="Peter M."/>
            <person name="Pfister S."/>
            <person name="Riley R."/>
            <person name="Sitrit Y."/>
            <person name="Stielow J.B."/>
            <person name="Szollosi G."/>
            <person name="Zifcakova L."/>
            <person name="Stursova M."/>
            <person name="Spatafora J.W."/>
            <person name="Tedersoo L."/>
            <person name="Vaario L.M."/>
            <person name="Yamada A."/>
            <person name="Yan M."/>
            <person name="Wang P."/>
            <person name="Xu J."/>
            <person name="Bruns T."/>
            <person name="Baldrian P."/>
            <person name="Vilgalys R."/>
            <person name="Dunand C."/>
            <person name="Henrissat B."/>
            <person name="Grigoriev I.V."/>
            <person name="Hibbett D."/>
            <person name="Nagy L.G."/>
            <person name="Martin F.M."/>
        </authorList>
    </citation>
    <scope>NUCLEOTIDE SEQUENCE</scope>
    <source>
        <strain evidence="1">UP504</strain>
    </source>
</reference>
<dbReference type="EMBL" id="MU129071">
    <property type="protein sequence ID" value="KAF9507832.1"/>
    <property type="molecule type" value="Genomic_DNA"/>
</dbReference>
<comment type="caution">
    <text evidence="1">The sequence shown here is derived from an EMBL/GenBank/DDBJ whole genome shotgun (WGS) entry which is preliminary data.</text>
</comment>
<evidence type="ECO:0000313" key="1">
    <source>
        <dbReference type="EMBL" id="KAF9507832.1"/>
    </source>
</evidence>